<dbReference type="PANTHER" id="PTHR33119">
    <property type="entry name" value="IFI3P"/>
    <property type="match status" value="1"/>
</dbReference>
<organism evidence="4 5">
    <name type="scientific">Metarhizium album (strain ARSEF 1941)</name>
    <dbReference type="NCBI Taxonomy" id="1081103"/>
    <lineage>
        <taxon>Eukaryota</taxon>
        <taxon>Fungi</taxon>
        <taxon>Dikarya</taxon>
        <taxon>Ascomycota</taxon>
        <taxon>Pezizomycotina</taxon>
        <taxon>Sordariomycetes</taxon>
        <taxon>Hypocreomycetidae</taxon>
        <taxon>Hypocreales</taxon>
        <taxon>Clavicipitaceae</taxon>
        <taxon>Metarhizium</taxon>
    </lineage>
</organism>
<dbReference type="RefSeq" id="XP_040676637.1">
    <property type="nucleotide sequence ID" value="XM_040825426.1"/>
</dbReference>
<evidence type="ECO:0000259" key="2">
    <source>
        <dbReference type="Pfam" id="PF14033"/>
    </source>
</evidence>
<dbReference type="PANTHER" id="PTHR33119:SF1">
    <property type="entry name" value="FE2OG DIOXYGENASE DOMAIN-CONTAINING PROTEIN"/>
    <property type="match status" value="1"/>
</dbReference>
<proteinExistence type="predicted"/>
<protein>
    <submittedName>
        <fullName evidence="4">Uncharacterized protein</fullName>
    </submittedName>
</protein>
<feature type="domain" description="DUF4246" evidence="3">
    <location>
        <begin position="113"/>
        <end position="173"/>
    </location>
</feature>
<evidence type="ECO:0000313" key="5">
    <source>
        <dbReference type="Proteomes" id="UP000030816"/>
    </source>
</evidence>
<evidence type="ECO:0000259" key="3">
    <source>
        <dbReference type="Pfam" id="PF21666"/>
    </source>
</evidence>
<feature type="domain" description="DUF4246" evidence="2">
    <location>
        <begin position="483"/>
        <end position="604"/>
    </location>
</feature>
<keyword evidence="5" id="KW-1185">Reference proteome</keyword>
<dbReference type="STRING" id="1081103.A0A0B2WHR7"/>
<accession>A0A0B2WHR7</accession>
<dbReference type="Proteomes" id="UP000030816">
    <property type="component" value="Unassembled WGS sequence"/>
</dbReference>
<evidence type="ECO:0000256" key="1">
    <source>
        <dbReference type="SAM" id="MobiDB-lite"/>
    </source>
</evidence>
<dbReference type="GeneID" id="63741083"/>
<dbReference type="Pfam" id="PF14033">
    <property type="entry name" value="DUF4246"/>
    <property type="match status" value="2"/>
</dbReference>
<evidence type="ECO:0000313" key="4">
    <source>
        <dbReference type="EMBL" id="KHN95571.1"/>
    </source>
</evidence>
<feature type="domain" description="DUF4246" evidence="2">
    <location>
        <begin position="191"/>
        <end position="466"/>
    </location>
</feature>
<dbReference type="AlphaFoldDB" id="A0A0B2WHR7"/>
<name>A0A0B2WHR7_METAS</name>
<comment type="caution">
    <text evidence="4">The sequence shown here is derived from an EMBL/GenBank/DDBJ whole genome shotgun (WGS) entry which is preliminary data.</text>
</comment>
<dbReference type="InterPro" id="IPR049207">
    <property type="entry name" value="DUF4246_N"/>
</dbReference>
<reference evidence="4 5" key="1">
    <citation type="journal article" date="2014" name="Proc. Natl. Acad. Sci. U.S.A.">
        <title>Trajectory and genomic determinants of fungal-pathogen speciation and host adaptation.</title>
        <authorList>
            <person name="Hu X."/>
            <person name="Xiao G."/>
            <person name="Zheng P."/>
            <person name="Shang Y."/>
            <person name="Su Y."/>
            <person name="Zhang X."/>
            <person name="Liu X."/>
            <person name="Zhan S."/>
            <person name="St Leger R.J."/>
            <person name="Wang C."/>
        </authorList>
    </citation>
    <scope>NUCLEOTIDE SEQUENCE [LARGE SCALE GENOMIC DNA]</scope>
    <source>
        <strain evidence="4 5">ARSEF 1941</strain>
    </source>
</reference>
<sequence length="669" mass="74784">MFTLKVSLPLFLTHSDSVQQTILAARRQETGGTNHRADLREKSPLNFASTASSSQQPSVPAALTAEQEAAFRVWAEFQNNGPSLQQSANEYLESKYSLATGADFGFRATYGPPVSFLPEHDAHFSILVGDQDSGWKAATLLIRELCMLKGITDKPEWWRKVRDPAISARWKDEMLAVNGPEYHAHADFTPRMADACTEELTDKADLYEATGLIPVLDYSACVVKLLKSDSLMDQQLTKQLMDAARPLEDAPEQQKDWHPGSNEKVLDLVHPSLWPLVYGRSRILPDKEITVDNCLDHMGTGEVIARPDMESDGLPASTSTGWASEPVSASSVRYQCLPCNVVADDKGEAKINSYIDSLHPIDHAALYAIIEKFISESLPAWDLAGAQCTTPEACKDTGECRPTNRPVNDDEPPREEHEEYGDGYQESERGRLDALWFQATHPQMLPDATSASDPREEMATKTEFERARRQQERFSAMADDIKTALFYHDNENITESRLAFRTSSNSEDLTVNLEYTQNDVRSVARTFAVDEAHEATTLQNIGSVLTRQARAVFFRNLSQHQVQPFSLEDPTRPGHGKILALFLVDPAIPVISTANVPPQQRHWRPAAEYMRRGSRLQPELANTVSKNVDSVIGGDEARDIQKRLMAERTVRQEELSNALQSVRFSFCEH</sequence>
<dbReference type="HOGENOM" id="CLU_012066_2_1_1"/>
<dbReference type="InterPro" id="IPR025340">
    <property type="entry name" value="DUF4246"/>
</dbReference>
<dbReference type="Pfam" id="PF21666">
    <property type="entry name" value="DUF4246_N"/>
    <property type="match status" value="1"/>
</dbReference>
<feature type="compositionally biased region" description="Acidic residues" evidence="1">
    <location>
        <begin position="409"/>
        <end position="421"/>
    </location>
</feature>
<dbReference type="OrthoDB" id="415532at2759"/>
<dbReference type="InterPro" id="IPR049192">
    <property type="entry name" value="DUF4246_C"/>
</dbReference>
<gene>
    <name evidence="4" type="ORF">MAM_06628</name>
</gene>
<dbReference type="EMBL" id="AZHE01000022">
    <property type="protein sequence ID" value="KHN95571.1"/>
    <property type="molecule type" value="Genomic_DNA"/>
</dbReference>
<feature type="region of interest" description="Disordered" evidence="1">
    <location>
        <begin position="396"/>
        <end position="425"/>
    </location>
</feature>